<feature type="compositionally biased region" description="Basic and acidic residues" evidence="1">
    <location>
        <begin position="200"/>
        <end position="216"/>
    </location>
</feature>
<feature type="compositionally biased region" description="Polar residues" evidence="1">
    <location>
        <begin position="65"/>
        <end position="75"/>
    </location>
</feature>
<feature type="compositionally biased region" description="Basic and acidic residues" evidence="1">
    <location>
        <begin position="23"/>
        <end position="33"/>
    </location>
</feature>
<evidence type="ECO:0000256" key="1">
    <source>
        <dbReference type="SAM" id="MobiDB-lite"/>
    </source>
</evidence>
<dbReference type="Gramene" id="ONIVA11G16010.1">
    <property type="protein sequence ID" value="ONIVA11G16010.1"/>
    <property type="gene ID" value="ONIVA11G16010"/>
</dbReference>
<accession>A0A0E0J2Y4</accession>
<evidence type="ECO:0000313" key="2">
    <source>
        <dbReference type="EnsemblPlants" id="ONIVA11G16010.1"/>
    </source>
</evidence>
<dbReference type="Proteomes" id="UP000006591">
    <property type="component" value="Chromosome 11"/>
</dbReference>
<keyword evidence="3" id="KW-1185">Reference proteome</keyword>
<proteinExistence type="predicted"/>
<protein>
    <submittedName>
        <fullName evidence="2">Uncharacterized protein</fullName>
    </submittedName>
</protein>
<organism evidence="2">
    <name type="scientific">Oryza nivara</name>
    <name type="common">Indian wild rice</name>
    <name type="synonym">Oryza sativa f. spontanea</name>
    <dbReference type="NCBI Taxonomy" id="4536"/>
    <lineage>
        <taxon>Eukaryota</taxon>
        <taxon>Viridiplantae</taxon>
        <taxon>Streptophyta</taxon>
        <taxon>Embryophyta</taxon>
        <taxon>Tracheophyta</taxon>
        <taxon>Spermatophyta</taxon>
        <taxon>Magnoliopsida</taxon>
        <taxon>Liliopsida</taxon>
        <taxon>Poales</taxon>
        <taxon>Poaceae</taxon>
        <taxon>BOP clade</taxon>
        <taxon>Oryzoideae</taxon>
        <taxon>Oryzeae</taxon>
        <taxon>Oryzinae</taxon>
        <taxon>Oryza</taxon>
    </lineage>
</organism>
<feature type="region of interest" description="Disordered" evidence="1">
    <location>
        <begin position="193"/>
        <end position="216"/>
    </location>
</feature>
<evidence type="ECO:0000313" key="3">
    <source>
        <dbReference type="Proteomes" id="UP000006591"/>
    </source>
</evidence>
<sequence>MGLEKLAGFLHPTLSERGGAGEGRGESHRRGERTSAITGQVDPRRPPSPSSALTAKLALPRSRCQRPSPSGSTAAPSLAAVGAHGAPPAQLRRRLWRPAACRHRRRAAPPLEGEGGSGRPMVIAARLPLLHCRRRRRLGGARRRRIWPPYRRRRLSAAPAPPTSPLLRWRVPAPRRCSTGDFAARPSAIAISGDFSTLGKGKEEGEERKENAKVIK</sequence>
<name>A0A0E0J2Y4_ORYNI</name>
<dbReference type="AlphaFoldDB" id="A0A0E0J2Y4"/>
<dbReference type="EnsemblPlants" id="ONIVA11G16010.1">
    <property type="protein sequence ID" value="ONIVA11G16010.1"/>
    <property type="gene ID" value="ONIVA11G16010"/>
</dbReference>
<feature type="region of interest" description="Disordered" evidence="1">
    <location>
        <begin position="1"/>
        <end position="88"/>
    </location>
</feature>
<reference evidence="2" key="1">
    <citation type="submission" date="2015-04" db="UniProtKB">
        <authorList>
            <consortium name="EnsemblPlants"/>
        </authorList>
    </citation>
    <scope>IDENTIFICATION</scope>
    <source>
        <strain evidence="2">SL10</strain>
    </source>
</reference>
<reference evidence="2" key="2">
    <citation type="submission" date="2018-04" db="EMBL/GenBank/DDBJ databases">
        <title>OnivRS2 (Oryza nivara Reference Sequence Version 2).</title>
        <authorList>
            <person name="Zhang J."/>
            <person name="Kudrna D."/>
            <person name="Lee S."/>
            <person name="Talag J."/>
            <person name="Rajasekar S."/>
            <person name="Welchert J."/>
            <person name="Hsing Y.-I."/>
            <person name="Wing R.A."/>
        </authorList>
    </citation>
    <scope>NUCLEOTIDE SEQUENCE [LARGE SCALE GENOMIC DNA]</scope>
    <source>
        <strain evidence="2">SL10</strain>
    </source>
</reference>
<dbReference type="HOGENOM" id="CLU_1279429_0_0_1"/>